<keyword evidence="2" id="KW-1185">Reference proteome</keyword>
<name>A0A699Z8Q8_HAELA</name>
<evidence type="ECO:0000313" key="2">
    <source>
        <dbReference type="Proteomes" id="UP000485058"/>
    </source>
</evidence>
<dbReference type="Proteomes" id="UP000485058">
    <property type="component" value="Unassembled WGS sequence"/>
</dbReference>
<reference evidence="1 2" key="1">
    <citation type="submission" date="2020-02" db="EMBL/GenBank/DDBJ databases">
        <title>Draft genome sequence of Haematococcus lacustris strain NIES-144.</title>
        <authorList>
            <person name="Morimoto D."/>
            <person name="Nakagawa S."/>
            <person name="Yoshida T."/>
            <person name="Sawayama S."/>
        </authorList>
    </citation>
    <scope>NUCLEOTIDE SEQUENCE [LARGE SCALE GENOMIC DNA]</scope>
    <source>
        <strain evidence="1 2">NIES-144</strain>
    </source>
</reference>
<dbReference type="AlphaFoldDB" id="A0A699Z8Q8"/>
<sequence>MACNAPCLKSHAHQAAARQLLAALCQSWVGQLVLFDNAAAVPAADGWAGLAGGRVAVSSTTAVQPQAAAEGLDGQEQVSRDSHLRAALCSPCPWQHLARRWVAADQSLGSKPWLGLGGAAAGQQPVSGHLTSLGGRRLWHEGLAAAAGSRRPLTPSLAARYQRQLLALQLALGQRLSQLLQLEVPLAWDCCWADSLDPGLTWPAGCGPSEP</sequence>
<gene>
    <name evidence="1" type="ORF">HaLaN_11427</name>
</gene>
<protein>
    <submittedName>
        <fullName evidence="1">Uncharacterized protein</fullName>
    </submittedName>
</protein>
<organism evidence="1 2">
    <name type="scientific">Haematococcus lacustris</name>
    <name type="common">Green alga</name>
    <name type="synonym">Haematococcus pluvialis</name>
    <dbReference type="NCBI Taxonomy" id="44745"/>
    <lineage>
        <taxon>Eukaryota</taxon>
        <taxon>Viridiplantae</taxon>
        <taxon>Chlorophyta</taxon>
        <taxon>core chlorophytes</taxon>
        <taxon>Chlorophyceae</taxon>
        <taxon>CS clade</taxon>
        <taxon>Chlamydomonadales</taxon>
        <taxon>Haematococcaceae</taxon>
        <taxon>Haematococcus</taxon>
    </lineage>
</organism>
<evidence type="ECO:0000313" key="1">
    <source>
        <dbReference type="EMBL" id="GFH15234.1"/>
    </source>
</evidence>
<dbReference type="EMBL" id="BLLF01000823">
    <property type="protein sequence ID" value="GFH15234.1"/>
    <property type="molecule type" value="Genomic_DNA"/>
</dbReference>
<proteinExistence type="predicted"/>
<comment type="caution">
    <text evidence="1">The sequence shown here is derived from an EMBL/GenBank/DDBJ whole genome shotgun (WGS) entry which is preliminary data.</text>
</comment>
<accession>A0A699Z8Q8</accession>